<dbReference type="EMBL" id="CACRSJ010000104">
    <property type="protein sequence ID" value="VYS48293.1"/>
    <property type="molecule type" value="Genomic_DNA"/>
</dbReference>
<protein>
    <submittedName>
        <fullName evidence="1">Uncharacterized protein</fullName>
    </submittedName>
</protein>
<dbReference type="Proteomes" id="UP000426265">
    <property type="component" value="Unassembled WGS sequence"/>
</dbReference>
<name>A0A654EG34_ARATH</name>
<accession>A0A654EG34</accession>
<evidence type="ECO:0000313" key="1">
    <source>
        <dbReference type="EMBL" id="VYS48293.1"/>
    </source>
</evidence>
<organism evidence="1 2">
    <name type="scientific">Arabidopsis thaliana</name>
    <name type="common">Mouse-ear cress</name>
    <dbReference type="NCBI Taxonomy" id="3702"/>
    <lineage>
        <taxon>Eukaryota</taxon>
        <taxon>Viridiplantae</taxon>
        <taxon>Streptophyta</taxon>
        <taxon>Embryophyta</taxon>
        <taxon>Tracheophyta</taxon>
        <taxon>Spermatophyta</taxon>
        <taxon>Magnoliopsida</taxon>
        <taxon>eudicotyledons</taxon>
        <taxon>Gunneridae</taxon>
        <taxon>Pentapetalae</taxon>
        <taxon>rosids</taxon>
        <taxon>malvids</taxon>
        <taxon>Brassicales</taxon>
        <taxon>Brassicaceae</taxon>
        <taxon>Camelineae</taxon>
        <taxon>Arabidopsis</taxon>
    </lineage>
</organism>
<reference evidence="1 2" key="1">
    <citation type="submission" date="2019-11" db="EMBL/GenBank/DDBJ databases">
        <authorList>
            <person name="Jiao W.-B."/>
            <person name="Schneeberger K."/>
        </authorList>
    </citation>
    <scope>NUCLEOTIDE SEQUENCE [LARGE SCALE GENOMIC DNA]</scope>
    <source>
        <strain evidence="2">cv. An-1</strain>
    </source>
</reference>
<sequence length="127" mass="14541">MPPQRAIAFPMCDPDLSRKPLFNIAIIGVNHHHKWLRGKKTGIMILYQRNSDYRSFSNLSSTFPLNLKFNQVVIISVKAFIHETRRMRKIGIIVPSLMSGCYRHFLSLLTPTAPDYSTIVTLLLADK</sequence>
<proteinExistence type="predicted"/>
<dbReference type="AlphaFoldDB" id="A0A654EG34"/>
<gene>
    <name evidence="1" type="ORF">AN1_LOCUS3776</name>
</gene>
<evidence type="ECO:0000313" key="2">
    <source>
        <dbReference type="Proteomes" id="UP000426265"/>
    </source>
</evidence>